<dbReference type="Gene3D" id="3.40.50.280">
    <property type="entry name" value="Cobalamin-binding domain"/>
    <property type="match status" value="1"/>
</dbReference>
<dbReference type="CDD" id="cd02065">
    <property type="entry name" value="B12-binding_like"/>
    <property type="match status" value="1"/>
</dbReference>
<comment type="caution">
    <text evidence="2">The sequence shown here is derived from an EMBL/GenBank/DDBJ whole genome shotgun (WGS) entry which is preliminary data.</text>
</comment>
<dbReference type="Proteomes" id="UP001352223">
    <property type="component" value="Unassembled WGS sequence"/>
</dbReference>
<proteinExistence type="predicted"/>
<evidence type="ECO:0000259" key="1">
    <source>
        <dbReference type="PROSITE" id="PS51332"/>
    </source>
</evidence>
<feature type="domain" description="B12-binding" evidence="1">
    <location>
        <begin position="10"/>
        <end position="148"/>
    </location>
</feature>
<dbReference type="RefSeq" id="WP_324768443.1">
    <property type="nucleotide sequence ID" value="NZ_BAAATS010000062.1"/>
</dbReference>
<name>A0ABU6C9Q9_9ACTN</name>
<reference evidence="2 3" key="1">
    <citation type="submission" date="2022-10" db="EMBL/GenBank/DDBJ databases">
        <authorList>
            <person name="Xie J."/>
            <person name="Shen N."/>
        </authorList>
    </citation>
    <scope>NUCLEOTIDE SEQUENCE [LARGE SCALE GENOMIC DNA]</scope>
    <source>
        <strain evidence="2 3">DSM 41681</strain>
    </source>
</reference>
<dbReference type="InterPro" id="IPR036724">
    <property type="entry name" value="Cobalamin-bd_sf"/>
</dbReference>
<dbReference type="SUPFAM" id="SSF52242">
    <property type="entry name" value="Cobalamin (vitamin B12)-binding domain"/>
    <property type="match status" value="1"/>
</dbReference>
<dbReference type="EMBL" id="JAOZYB010000081">
    <property type="protein sequence ID" value="MEB3961204.1"/>
    <property type="molecule type" value="Genomic_DNA"/>
</dbReference>
<evidence type="ECO:0000313" key="2">
    <source>
        <dbReference type="EMBL" id="MEB3961204.1"/>
    </source>
</evidence>
<dbReference type="PROSITE" id="PS51332">
    <property type="entry name" value="B12_BINDING"/>
    <property type="match status" value="1"/>
</dbReference>
<gene>
    <name evidence="2" type="ORF">OKJ48_13240</name>
</gene>
<organism evidence="2 3">
    <name type="scientific">Streptomyces kunmingensis</name>
    <dbReference type="NCBI Taxonomy" id="68225"/>
    <lineage>
        <taxon>Bacteria</taxon>
        <taxon>Bacillati</taxon>
        <taxon>Actinomycetota</taxon>
        <taxon>Actinomycetes</taxon>
        <taxon>Kitasatosporales</taxon>
        <taxon>Streptomycetaceae</taxon>
        <taxon>Streptomyces</taxon>
    </lineage>
</organism>
<keyword evidence="3" id="KW-1185">Reference proteome</keyword>
<sequence length="161" mass="17317">MFGAMEARYKLRIVLTATSSDSHTWNLVYLQLLLEEHGHEVINLGPCVPDDLLLHSVREHAPDAVVFSSVNGHGFLDGERAIRTLRSEPDGAFTPAVIGGKLGILGTAQHEAHSAMLVKAGFDAVFSDGALEPLISYLRDLSPVPAAASLHRSRRNAEVAA</sequence>
<protein>
    <submittedName>
        <fullName evidence="2">Cobalamin-dependent protein</fullName>
    </submittedName>
</protein>
<evidence type="ECO:0000313" key="3">
    <source>
        <dbReference type="Proteomes" id="UP001352223"/>
    </source>
</evidence>
<dbReference type="Pfam" id="PF02310">
    <property type="entry name" value="B12-binding"/>
    <property type="match status" value="1"/>
</dbReference>
<accession>A0ABU6C9Q9</accession>
<dbReference type="InterPro" id="IPR006158">
    <property type="entry name" value="Cobalamin-bd"/>
</dbReference>